<dbReference type="NCBIfam" id="TIGR00007">
    <property type="entry name" value="1-(5-phosphoribosyl)-5-[(5-phosphoribosylamino)methylideneamino]imidazole-4-carboxamide isomerase"/>
    <property type="match status" value="1"/>
</dbReference>
<evidence type="ECO:0000256" key="10">
    <source>
        <dbReference type="RuleBase" id="RU003657"/>
    </source>
</evidence>
<accession>A0A4D6Y4U7</accession>
<reference evidence="12 13" key="2">
    <citation type="submission" date="2019-05" db="EMBL/GenBank/DDBJ databases">
        <title>Genome evolution of the obligate endosymbiont Buchnera aphidicola.</title>
        <authorList>
            <person name="Moran N.A."/>
        </authorList>
    </citation>
    <scope>NUCLEOTIDE SEQUENCE [LARGE SCALE GENOMIC DNA]</scope>
    <source>
        <strain evidence="12 13">Hta</strain>
    </source>
</reference>
<keyword evidence="5 9" id="KW-0963">Cytoplasm</keyword>
<feature type="active site" description="Proton acceptor" evidence="9">
    <location>
        <position position="7"/>
    </location>
</feature>
<evidence type="ECO:0000256" key="11">
    <source>
        <dbReference type="RuleBase" id="RU003658"/>
    </source>
</evidence>
<dbReference type="SUPFAM" id="SSF51366">
    <property type="entry name" value="Ribulose-phoshate binding barrel"/>
    <property type="match status" value="1"/>
</dbReference>
<dbReference type="FunFam" id="3.20.20.70:FF:000009">
    <property type="entry name" value="1-(5-phosphoribosyl)-5-[(5-phosphoribosylamino)methylideneamino] imidazole-4-carboxamide isomerase"/>
    <property type="match status" value="1"/>
</dbReference>
<dbReference type="OrthoDB" id="9807749at2"/>
<dbReference type="InterPro" id="IPR006062">
    <property type="entry name" value="His_biosynth"/>
</dbReference>
<organism evidence="12 13">
    <name type="scientific">Buchnera aphidicola</name>
    <name type="common">Hyadaphis tataricae</name>
    <dbReference type="NCBI Taxonomy" id="1241859"/>
    <lineage>
        <taxon>Bacteria</taxon>
        <taxon>Pseudomonadati</taxon>
        <taxon>Pseudomonadota</taxon>
        <taxon>Gammaproteobacteria</taxon>
        <taxon>Enterobacterales</taxon>
        <taxon>Erwiniaceae</taxon>
        <taxon>Buchnera</taxon>
    </lineage>
</organism>
<dbReference type="InterPro" id="IPR006063">
    <property type="entry name" value="HisA_bact_arch"/>
</dbReference>
<dbReference type="GO" id="GO:0003949">
    <property type="term" value="F:1-(5-phosphoribosyl)-5-[(5-phosphoribosylamino)methylideneamino]imidazole-4-carboxamide isomerase activity"/>
    <property type="evidence" value="ECO:0007669"/>
    <property type="project" value="UniProtKB-UniRule"/>
</dbReference>
<dbReference type="GO" id="GO:0005737">
    <property type="term" value="C:cytoplasm"/>
    <property type="evidence" value="ECO:0007669"/>
    <property type="project" value="UniProtKB-SubCell"/>
</dbReference>
<comment type="pathway">
    <text evidence="3 9 11">Amino-acid biosynthesis; L-histidine biosynthesis; L-histidine from 5-phospho-alpha-D-ribose 1-diphosphate: step 4/9.</text>
</comment>
<evidence type="ECO:0000313" key="12">
    <source>
        <dbReference type="EMBL" id="QCI21424.1"/>
    </source>
</evidence>
<evidence type="ECO:0000256" key="3">
    <source>
        <dbReference type="ARBA" id="ARBA00005133"/>
    </source>
</evidence>
<dbReference type="InterPro" id="IPR044524">
    <property type="entry name" value="Isoase_HisA-like"/>
</dbReference>
<dbReference type="EC" id="5.3.1.16" evidence="9 11"/>
<feature type="active site" description="Proton donor" evidence="9">
    <location>
        <position position="129"/>
    </location>
</feature>
<comment type="subcellular location">
    <subcellularLocation>
        <location evidence="2 9 11">Cytoplasm</location>
    </subcellularLocation>
</comment>
<dbReference type="EMBL" id="CP034873">
    <property type="protein sequence ID" value="QCI21424.1"/>
    <property type="molecule type" value="Genomic_DNA"/>
</dbReference>
<dbReference type="Proteomes" id="UP000298773">
    <property type="component" value="Chromosome"/>
</dbReference>
<dbReference type="HAMAP" id="MF_01014">
    <property type="entry name" value="HisA"/>
    <property type="match status" value="1"/>
</dbReference>
<dbReference type="Gene3D" id="3.20.20.70">
    <property type="entry name" value="Aldolase class I"/>
    <property type="match status" value="1"/>
</dbReference>
<dbReference type="GO" id="GO:0000105">
    <property type="term" value="P:L-histidine biosynthetic process"/>
    <property type="evidence" value="ECO:0007669"/>
    <property type="project" value="UniProtKB-UniRule"/>
</dbReference>
<keyword evidence="8 9" id="KW-0413">Isomerase</keyword>
<name>A0A4D6Y4U7_9GAMM</name>
<keyword evidence="6 9" id="KW-0028">Amino-acid biosynthesis</keyword>
<dbReference type="UniPathway" id="UPA00031">
    <property type="reaction ID" value="UER00009"/>
</dbReference>
<protein>
    <recommendedName>
        <fullName evidence="9 11">1-(5-phosphoribosyl)-5-[(5-phosphoribosylamino)methylideneamino] imidazole-4-carboxamide isomerase</fullName>
        <ecNumber evidence="9 11">5.3.1.16</ecNumber>
    </recommendedName>
    <alternativeName>
        <fullName evidence="9">Phosphoribosylformimino-5-aminoimidazole carboxamide ribotide isomerase</fullName>
    </alternativeName>
</protein>
<reference evidence="12 13" key="1">
    <citation type="submission" date="2018-12" db="EMBL/GenBank/DDBJ databases">
        <authorList>
            <person name="Chong R.A."/>
        </authorList>
    </citation>
    <scope>NUCLEOTIDE SEQUENCE [LARGE SCALE GENOMIC DNA]</scope>
    <source>
        <strain evidence="12 13">Hta</strain>
    </source>
</reference>
<dbReference type="PANTHER" id="PTHR43090">
    <property type="entry name" value="1-(5-PHOSPHORIBOSYL)-5-[(5-PHOSPHORIBOSYLAMINO)METHYLIDENEAMINO] IMIDAZOLE-4-CARBOXAMIDE ISOMERASE"/>
    <property type="match status" value="1"/>
</dbReference>
<comment type="catalytic activity">
    <reaction evidence="1 9 11">
        <text>1-(5-phospho-beta-D-ribosyl)-5-[(5-phospho-beta-D-ribosylamino)methylideneamino]imidazole-4-carboxamide = 5-[(5-phospho-1-deoxy-D-ribulos-1-ylimino)methylamino]-1-(5-phospho-beta-D-ribosyl)imidazole-4-carboxamide</text>
        <dbReference type="Rhea" id="RHEA:15469"/>
        <dbReference type="ChEBI" id="CHEBI:58435"/>
        <dbReference type="ChEBI" id="CHEBI:58525"/>
        <dbReference type="EC" id="5.3.1.16"/>
    </reaction>
</comment>
<evidence type="ECO:0000256" key="7">
    <source>
        <dbReference type="ARBA" id="ARBA00023102"/>
    </source>
</evidence>
<dbReference type="InterPro" id="IPR013785">
    <property type="entry name" value="Aldolase_TIM"/>
</dbReference>
<evidence type="ECO:0000256" key="9">
    <source>
        <dbReference type="HAMAP-Rule" id="MF_01014"/>
    </source>
</evidence>
<keyword evidence="7 9" id="KW-0368">Histidine biosynthesis</keyword>
<dbReference type="GO" id="GO:0000162">
    <property type="term" value="P:L-tryptophan biosynthetic process"/>
    <property type="evidence" value="ECO:0007669"/>
    <property type="project" value="TreeGrafter"/>
</dbReference>
<sequence length="245" mass="27826">MIIPAFDLINGKPVRLYQGNYLNQKDYNVNLRECLEEYKLKGIKIVHLVDLDGAKNSKNRQLNLLKKILSYGIIPIQIGGGIRNIEDIQNLLDCGATRVIIGSCAIKNKIQVKKWLDIYGPDRIVLALDVHINNNKKEIHINGWQKKTNYFLEDIIEYFSSSQLKHVLCTDISKDGTLSGPNFKLYQDLVKNFKNIKFQASGGVSVLNDIVSLKKTGVHNVIIGRSLLEKKFTIEDALKCWQNES</sequence>
<evidence type="ECO:0000256" key="8">
    <source>
        <dbReference type="ARBA" id="ARBA00023235"/>
    </source>
</evidence>
<gene>
    <name evidence="9 12" type="primary">hisA</name>
    <name evidence="12" type="ORF">D9V69_00505</name>
</gene>
<dbReference type="InterPro" id="IPR023016">
    <property type="entry name" value="HisA/PriA"/>
</dbReference>
<evidence type="ECO:0000256" key="2">
    <source>
        <dbReference type="ARBA" id="ARBA00004496"/>
    </source>
</evidence>
<evidence type="ECO:0000256" key="5">
    <source>
        <dbReference type="ARBA" id="ARBA00022490"/>
    </source>
</evidence>
<evidence type="ECO:0000256" key="1">
    <source>
        <dbReference type="ARBA" id="ARBA00000901"/>
    </source>
</evidence>
<dbReference type="CDD" id="cd04732">
    <property type="entry name" value="HisA"/>
    <property type="match status" value="1"/>
</dbReference>
<evidence type="ECO:0000256" key="4">
    <source>
        <dbReference type="ARBA" id="ARBA00009667"/>
    </source>
</evidence>
<dbReference type="InterPro" id="IPR011060">
    <property type="entry name" value="RibuloseP-bd_barrel"/>
</dbReference>
<dbReference type="RefSeq" id="WP_158356395.1">
    <property type="nucleotide sequence ID" value="NZ_CP034873.1"/>
</dbReference>
<evidence type="ECO:0000313" key="13">
    <source>
        <dbReference type="Proteomes" id="UP000298773"/>
    </source>
</evidence>
<proteinExistence type="inferred from homology"/>
<evidence type="ECO:0000256" key="6">
    <source>
        <dbReference type="ARBA" id="ARBA00022605"/>
    </source>
</evidence>
<dbReference type="PANTHER" id="PTHR43090:SF2">
    <property type="entry name" value="1-(5-PHOSPHORIBOSYL)-5-[(5-PHOSPHORIBOSYLAMINO)METHYLIDENEAMINO] IMIDAZOLE-4-CARBOXAMIDE ISOMERASE"/>
    <property type="match status" value="1"/>
</dbReference>
<dbReference type="AlphaFoldDB" id="A0A4D6Y4U7"/>
<comment type="similarity">
    <text evidence="4 9 10">Belongs to the HisA/HisF family.</text>
</comment>
<dbReference type="Pfam" id="PF00977">
    <property type="entry name" value="His_biosynth"/>
    <property type="match status" value="1"/>
</dbReference>